<evidence type="ECO:0000313" key="2">
    <source>
        <dbReference type="Proteomes" id="UP000886998"/>
    </source>
</evidence>
<dbReference type="EMBL" id="BMAV01000420">
    <property type="protein sequence ID" value="GFY37687.1"/>
    <property type="molecule type" value="Genomic_DNA"/>
</dbReference>
<accession>A0A8X6WM30</accession>
<reference evidence="1" key="1">
    <citation type="submission" date="2020-08" db="EMBL/GenBank/DDBJ databases">
        <title>Multicomponent nature underlies the extraordinary mechanical properties of spider dragline silk.</title>
        <authorList>
            <person name="Kono N."/>
            <person name="Nakamura H."/>
            <person name="Mori M."/>
            <person name="Yoshida Y."/>
            <person name="Ohtoshi R."/>
            <person name="Malay A.D."/>
            <person name="Moran D.A.P."/>
            <person name="Tomita M."/>
            <person name="Numata K."/>
            <person name="Arakawa K."/>
        </authorList>
    </citation>
    <scope>NUCLEOTIDE SEQUENCE</scope>
</reference>
<gene>
    <name evidence="1" type="ORF">TNIN_72051</name>
</gene>
<proteinExistence type="predicted"/>
<sequence length="91" mass="10776">MRRPVHVSYWLRGVVDLRPPFSLSLRHVEKHTVEKGKSWKEGVISLTRTRRSKTKPKEKKEGKTWRRRVTWDEDGSSTVVRLLTSVEQSYD</sequence>
<evidence type="ECO:0000313" key="1">
    <source>
        <dbReference type="EMBL" id="GFY37687.1"/>
    </source>
</evidence>
<comment type="caution">
    <text evidence="1">The sequence shown here is derived from an EMBL/GenBank/DDBJ whole genome shotgun (WGS) entry which is preliminary data.</text>
</comment>
<dbReference type="AlphaFoldDB" id="A0A8X6WM30"/>
<keyword evidence="2" id="KW-1185">Reference proteome</keyword>
<protein>
    <submittedName>
        <fullName evidence="1">Uncharacterized protein</fullName>
    </submittedName>
</protein>
<name>A0A8X6WM30_9ARAC</name>
<organism evidence="1 2">
    <name type="scientific">Trichonephila inaurata madagascariensis</name>
    <dbReference type="NCBI Taxonomy" id="2747483"/>
    <lineage>
        <taxon>Eukaryota</taxon>
        <taxon>Metazoa</taxon>
        <taxon>Ecdysozoa</taxon>
        <taxon>Arthropoda</taxon>
        <taxon>Chelicerata</taxon>
        <taxon>Arachnida</taxon>
        <taxon>Araneae</taxon>
        <taxon>Araneomorphae</taxon>
        <taxon>Entelegynae</taxon>
        <taxon>Araneoidea</taxon>
        <taxon>Nephilidae</taxon>
        <taxon>Trichonephila</taxon>
        <taxon>Trichonephila inaurata</taxon>
    </lineage>
</organism>
<dbReference type="OrthoDB" id="10569595at2759"/>
<dbReference type="Proteomes" id="UP000886998">
    <property type="component" value="Unassembled WGS sequence"/>
</dbReference>